<organism evidence="3">
    <name type="scientific">Timema poppense</name>
    <name type="common">Walking stick</name>
    <dbReference type="NCBI Taxonomy" id="170557"/>
    <lineage>
        <taxon>Eukaryota</taxon>
        <taxon>Metazoa</taxon>
        <taxon>Ecdysozoa</taxon>
        <taxon>Arthropoda</taxon>
        <taxon>Hexapoda</taxon>
        <taxon>Insecta</taxon>
        <taxon>Pterygota</taxon>
        <taxon>Neoptera</taxon>
        <taxon>Polyneoptera</taxon>
        <taxon>Phasmatodea</taxon>
        <taxon>Timematodea</taxon>
        <taxon>Timematoidea</taxon>
        <taxon>Timematidae</taxon>
        <taxon>Timema</taxon>
    </lineage>
</organism>
<gene>
    <name evidence="3" type="ORF">TPSB3V08_LOCUS4364</name>
</gene>
<dbReference type="EMBL" id="OD002091">
    <property type="protein sequence ID" value="CAD7404176.1"/>
    <property type="molecule type" value="Genomic_DNA"/>
</dbReference>
<protein>
    <submittedName>
        <fullName evidence="3">Uncharacterized protein</fullName>
    </submittedName>
</protein>
<evidence type="ECO:0000313" key="3">
    <source>
        <dbReference type="EMBL" id="CAD7404176.1"/>
    </source>
</evidence>
<dbReference type="SUPFAM" id="SSF57603">
    <property type="entry name" value="FnI-like domain"/>
    <property type="match status" value="1"/>
</dbReference>
<dbReference type="GO" id="GO:0008201">
    <property type="term" value="F:heparin binding"/>
    <property type="evidence" value="ECO:0007669"/>
    <property type="project" value="TreeGrafter"/>
</dbReference>
<dbReference type="PANTHER" id="PTHR24042:SF5">
    <property type="entry name" value="EGF-LIKE CALCIUM-BINDING DOMAIN-CONTAINING PROTEIN"/>
    <property type="match status" value="1"/>
</dbReference>
<sequence>MTVDRVDWIEDALQDIRDTGIDVKLDEASNICATTSFEIDCFFEEKRAKKSKRLTLEESEDTIMYYICNRYTMQSDTIICSGMTGPKRGGWRMEGGTGTNGGEIDCWPMECPPFMCSEPILTPGDCCPRCDDDPCALDSTGNTSTGGLPCTYAGRLYDSGTQWRDPNDKCTACNCKDGRLCCSYDFRCDTASVQPYVDAGSRHIGRLVANPSGDMLNKTPESGLAGLLAPQAQVRETNVGGMSPTIVVSDDMSENKDKDHFVGSEGSSPQSQTLYSSDDDSLLFSSEMPKTIVTDNDTSENFTSRIVVVNSKHSDEAVNETEEAHMQKNDQTDIEINEHVSAVYDGLRKREAIDRKTAAVNKETNRGNKKSLTPMGKNAAKSKALWIKTLWPEQSDIVASISYGPQTHRYGVCVDASNHVAGVQKPPEAVGKEAPRLFALLVDRNTDHLFLQDLWVRFERLAGCTQPETTSTSYHVAETSIYSFKWARKQMGLKCSGCSRLVPLSAPPPNK</sequence>
<dbReference type="AlphaFoldDB" id="A0A7R9CXM8"/>
<name>A0A7R9CXM8_TIMPO</name>
<evidence type="ECO:0000256" key="1">
    <source>
        <dbReference type="ARBA" id="ARBA00023180"/>
    </source>
</evidence>
<reference evidence="3" key="1">
    <citation type="submission" date="2020-11" db="EMBL/GenBank/DDBJ databases">
        <authorList>
            <person name="Tran Van P."/>
        </authorList>
    </citation>
    <scope>NUCLEOTIDE SEQUENCE</scope>
</reference>
<accession>A0A7R9CXM8</accession>
<keyword evidence="1" id="KW-0325">Glycoprotein</keyword>
<proteinExistence type="predicted"/>
<dbReference type="GO" id="GO:0005615">
    <property type="term" value="C:extracellular space"/>
    <property type="evidence" value="ECO:0007669"/>
    <property type="project" value="TreeGrafter"/>
</dbReference>
<dbReference type="InterPro" id="IPR051586">
    <property type="entry name" value="PKC-binding_NELL"/>
</dbReference>
<feature type="region of interest" description="Disordered" evidence="2">
    <location>
        <begin position="255"/>
        <end position="278"/>
    </location>
</feature>
<dbReference type="PANTHER" id="PTHR24042">
    <property type="entry name" value="NEL HOMOLOG"/>
    <property type="match status" value="1"/>
</dbReference>
<dbReference type="Gene3D" id="2.10.70.10">
    <property type="entry name" value="Complement Module, domain 1"/>
    <property type="match status" value="1"/>
</dbReference>
<evidence type="ECO:0000256" key="2">
    <source>
        <dbReference type="SAM" id="MobiDB-lite"/>
    </source>
</evidence>